<evidence type="ECO:0000256" key="9">
    <source>
        <dbReference type="ARBA" id="ARBA00022989"/>
    </source>
</evidence>
<dbReference type="PANTHER" id="PTHR11403:SF2">
    <property type="entry name" value="CYTOCHROME BO(3) UBIQUINOL OXIDASE SUBUNIT 3"/>
    <property type="match status" value="1"/>
</dbReference>
<evidence type="ECO:0000256" key="7">
    <source>
        <dbReference type="ARBA" id="ARBA00022692"/>
    </source>
</evidence>
<evidence type="ECO:0000256" key="12">
    <source>
        <dbReference type="ARBA" id="ARBA00030072"/>
    </source>
</evidence>
<feature type="transmembrane region" description="Helical" evidence="17">
    <location>
        <begin position="129"/>
        <end position="156"/>
    </location>
</feature>
<evidence type="ECO:0000256" key="10">
    <source>
        <dbReference type="ARBA" id="ARBA00023136"/>
    </source>
</evidence>
<evidence type="ECO:0000256" key="11">
    <source>
        <dbReference type="ARBA" id="ARBA00025694"/>
    </source>
</evidence>
<keyword evidence="6" id="KW-1003">Cell membrane</keyword>
<evidence type="ECO:0000256" key="1">
    <source>
        <dbReference type="ARBA" id="ARBA00004651"/>
    </source>
</evidence>
<evidence type="ECO:0000313" key="20">
    <source>
        <dbReference type="Proteomes" id="UP000298636"/>
    </source>
</evidence>
<dbReference type="EMBL" id="CP032998">
    <property type="protein sequence ID" value="QCI26446.1"/>
    <property type="molecule type" value="Genomic_DNA"/>
</dbReference>
<evidence type="ECO:0000256" key="5">
    <source>
        <dbReference type="ARBA" id="ARBA00022448"/>
    </source>
</evidence>
<keyword evidence="9 17" id="KW-1133">Transmembrane helix</keyword>
<feature type="domain" description="Heme-copper oxidase subunit III family profile" evidence="18">
    <location>
        <begin position="21"/>
        <end position="194"/>
    </location>
</feature>
<dbReference type="Proteomes" id="UP000298636">
    <property type="component" value="Chromosome"/>
</dbReference>
<comment type="function">
    <text evidence="11">Cytochrome bo(3) ubiquinol terminal oxidase is the component of the aerobic respiratory chain of E.coli that predominates when cells are grown at high aeration. Has proton pump activity across the membrane in addition to electron transfer, pumping 2 protons/electron.</text>
</comment>
<comment type="subunit">
    <text evidence="3">Heterooctamer of two A chains, two B chains, two C chains and two D chains.</text>
</comment>
<feature type="transmembrane region" description="Helical" evidence="17">
    <location>
        <begin position="48"/>
        <end position="74"/>
    </location>
</feature>
<feature type="transmembrane region" description="Helical" evidence="17">
    <location>
        <begin position="21"/>
        <end position="42"/>
    </location>
</feature>
<evidence type="ECO:0000256" key="6">
    <source>
        <dbReference type="ARBA" id="ARBA00022475"/>
    </source>
</evidence>
<keyword evidence="10 17" id="KW-0472">Membrane</keyword>
<name>A0A4D6Y8Z1_9GAMM</name>
<dbReference type="GO" id="GO:0005886">
    <property type="term" value="C:plasma membrane"/>
    <property type="evidence" value="ECO:0007669"/>
    <property type="project" value="UniProtKB-SubCell"/>
</dbReference>
<evidence type="ECO:0000313" key="19">
    <source>
        <dbReference type="EMBL" id="QCI26446.1"/>
    </source>
</evidence>
<evidence type="ECO:0000256" key="17">
    <source>
        <dbReference type="SAM" id="Phobius"/>
    </source>
</evidence>
<keyword evidence="5" id="KW-0813">Transport</keyword>
<dbReference type="AlphaFoldDB" id="A0A4D6Y8Z1"/>
<dbReference type="InterPro" id="IPR013833">
    <property type="entry name" value="Cyt_c_oxidase_su3_a-hlx"/>
</dbReference>
<dbReference type="InterPro" id="IPR000298">
    <property type="entry name" value="Cyt_c_oxidase-like_su3"/>
</dbReference>
<reference evidence="19 20" key="1">
    <citation type="submission" date="2018-10" db="EMBL/GenBank/DDBJ databases">
        <title>Comparative functional genomics of the obligate endosymbiont Buchnera aphidicola.</title>
        <authorList>
            <person name="Chong R.A."/>
        </authorList>
    </citation>
    <scope>NUCLEOTIDE SEQUENCE [LARGE SCALE GENOMIC DNA]</scope>
    <source>
        <strain evidence="19 20">Ssp</strain>
    </source>
</reference>
<dbReference type="GO" id="GO:0004129">
    <property type="term" value="F:cytochrome-c oxidase activity"/>
    <property type="evidence" value="ECO:0007669"/>
    <property type="project" value="InterPro"/>
</dbReference>
<evidence type="ECO:0000256" key="15">
    <source>
        <dbReference type="ARBA" id="ARBA00032717"/>
    </source>
</evidence>
<dbReference type="PANTHER" id="PTHR11403">
    <property type="entry name" value="CYTOCHROME C OXIDASE SUBUNIT III"/>
    <property type="match status" value="1"/>
</dbReference>
<dbReference type="InterPro" id="IPR035973">
    <property type="entry name" value="Cyt_c_oxidase_su3-like_sf"/>
</dbReference>
<comment type="subcellular location">
    <subcellularLocation>
        <location evidence="1 16">Cell membrane</location>
        <topology evidence="1 16">Multi-pass membrane protein</topology>
    </subcellularLocation>
</comment>
<dbReference type="Pfam" id="PF00510">
    <property type="entry name" value="COX3"/>
    <property type="match status" value="1"/>
</dbReference>
<dbReference type="GO" id="GO:0019646">
    <property type="term" value="P:aerobic electron transport chain"/>
    <property type="evidence" value="ECO:0007669"/>
    <property type="project" value="InterPro"/>
</dbReference>
<protein>
    <recommendedName>
        <fullName evidence="4">Cytochrome bo(3) ubiquinol oxidase subunit 3</fullName>
    </recommendedName>
    <alternativeName>
        <fullName evidence="14">Cytochrome o ubiquinol oxidase subunit 3</fullName>
    </alternativeName>
    <alternativeName>
        <fullName evidence="12">Oxidase bo(3) subunit 3</fullName>
    </alternativeName>
    <alternativeName>
        <fullName evidence="15">Ubiquinol oxidase polypeptide III</fullName>
    </alternativeName>
    <alternativeName>
        <fullName evidence="13">Ubiquinol oxidase subunit 3</fullName>
    </alternativeName>
</protein>
<evidence type="ECO:0000259" key="18">
    <source>
        <dbReference type="PROSITE" id="PS50253"/>
    </source>
</evidence>
<feature type="transmembrane region" description="Helical" evidence="17">
    <location>
        <begin position="86"/>
        <end position="109"/>
    </location>
</feature>
<dbReference type="FunFam" id="1.20.120.80:FF:000001">
    <property type="entry name" value="Cytochrome (Ubi)quinol oxidase subunit III"/>
    <property type="match status" value="1"/>
</dbReference>
<dbReference type="Gene3D" id="1.20.120.80">
    <property type="entry name" value="Cytochrome c oxidase, subunit III, four-helix bundle"/>
    <property type="match status" value="1"/>
</dbReference>
<keyword evidence="7 16" id="KW-0812">Transmembrane</keyword>
<dbReference type="InterPro" id="IPR024791">
    <property type="entry name" value="Cyt_c/ubiquinol_Oxase_su3"/>
</dbReference>
<evidence type="ECO:0000256" key="2">
    <source>
        <dbReference type="ARBA" id="ARBA00010581"/>
    </source>
</evidence>
<evidence type="ECO:0000256" key="13">
    <source>
        <dbReference type="ARBA" id="ARBA00031884"/>
    </source>
</evidence>
<dbReference type="RefSeq" id="WP_158351963.1">
    <property type="nucleotide sequence ID" value="NZ_CP032998.1"/>
</dbReference>
<organism evidence="19 20">
    <name type="scientific">Buchnera aphidicola</name>
    <name type="common">Stegophylla sp.</name>
    <dbReference type="NCBI Taxonomy" id="2315800"/>
    <lineage>
        <taxon>Bacteria</taxon>
        <taxon>Pseudomonadati</taxon>
        <taxon>Pseudomonadota</taxon>
        <taxon>Gammaproteobacteria</taxon>
        <taxon>Enterobacterales</taxon>
        <taxon>Erwiniaceae</taxon>
        <taxon>Buchnera</taxon>
    </lineage>
</organism>
<sequence length="195" mass="23085">MNTDNIHNIESNNHLVDKKLFGLWIYLMSDCILFATMFAVYYVMSKNIIIYSIFFNLKFIFFETFLLLFSSVTYGITVLCFKYNKILFVYIFMIITFFLGLCFVIMELYEFHHLIRLGLSPQKDGSLSAFFTLIGLHGMHVIIGLLWMIGLFFQIIKCNLKYLIYVRILSLGLFWHFLDIIWIFVFTIVYLLGSI</sequence>
<dbReference type="OrthoDB" id="9810850at2"/>
<evidence type="ECO:0000256" key="16">
    <source>
        <dbReference type="RuleBase" id="RU003376"/>
    </source>
</evidence>
<keyword evidence="20" id="KW-1185">Reference proteome</keyword>
<gene>
    <name evidence="19" type="ORF">D9V79_01420</name>
</gene>
<dbReference type="SUPFAM" id="SSF81452">
    <property type="entry name" value="Cytochrome c oxidase subunit III-like"/>
    <property type="match status" value="1"/>
</dbReference>
<proteinExistence type="inferred from homology"/>
<evidence type="ECO:0000256" key="8">
    <source>
        <dbReference type="ARBA" id="ARBA00022982"/>
    </source>
</evidence>
<comment type="similarity">
    <text evidence="2 16">Belongs to the cytochrome c oxidase subunit 3 family.</text>
</comment>
<evidence type="ECO:0000256" key="14">
    <source>
        <dbReference type="ARBA" id="ARBA00032189"/>
    </source>
</evidence>
<keyword evidence="8" id="KW-0249">Electron transport</keyword>
<evidence type="ECO:0000256" key="4">
    <source>
        <dbReference type="ARBA" id="ARBA00014687"/>
    </source>
</evidence>
<dbReference type="PROSITE" id="PS50253">
    <property type="entry name" value="COX3"/>
    <property type="match status" value="1"/>
</dbReference>
<accession>A0A4D6Y8Z1</accession>
<evidence type="ECO:0000256" key="3">
    <source>
        <dbReference type="ARBA" id="ARBA00011700"/>
    </source>
</evidence>
<feature type="transmembrane region" description="Helical" evidence="17">
    <location>
        <begin position="168"/>
        <end position="192"/>
    </location>
</feature>